<evidence type="ECO:0000256" key="1">
    <source>
        <dbReference type="SAM" id="MobiDB-lite"/>
    </source>
</evidence>
<proteinExistence type="predicted"/>
<name>A0A842YPB2_METTF</name>
<dbReference type="EMBL" id="QKOF01000007">
    <property type="protein sequence ID" value="MBE2900848.1"/>
    <property type="molecule type" value="Genomic_DNA"/>
</dbReference>
<dbReference type="OrthoDB" id="377136at2157"/>
<keyword evidence="2" id="KW-0812">Transmembrane</keyword>
<evidence type="ECO:0000313" key="3">
    <source>
        <dbReference type="EMBL" id="MBE2900848.1"/>
    </source>
</evidence>
<dbReference type="Proteomes" id="UP000646659">
    <property type="component" value="Unassembled WGS sequence"/>
</dbReference>
<keyword evidence="2" id="KW-1133">Transmembrane helix</keyword>
<evidence type="ECO:0000256" key="2">
    <source>
        <dbReference type="SAM" id="Phobius"/>
    </source>
</evidence>
<dbReference type="RefSeq" id="WP_192962551.1">
    <property type="nucleotide sequence ID" value="NZ_QKOF01000007.1"/>
</dbReference>
<sequence length="90" mass="10391">MPGRKLKTRMDPERADDIREKPKNVRISEHASSRSREGLSAPEFIVILLFSPLAGLIGFLVWHGKKPRKARQSLTIAAFMFLFYMIIFLF</sequence>
<accession>A0A842YPB2</accession>
<feature type="region of interest" description="Disordered" evidence="1">
    <location>
        <begin position="1"/>
        <end position="37"/>
    </location>
</feature>
<dbReference type="AlphaFoldDB" id="A0A842YPB2"/>
<protein>
    <submittedName>
        <fullName evidence="3">Uncharacterized protein</fullName>
    </submittedName>
</protein>
<feature type="transmembrane region" description="Helical" evidence="2">
    <location>
        <begin position="44"/>
        <end position="64"/>
    </location>
</feature>
<organism evidence="3 4">
    <name type="scientific">Methanothermobacter thermautotrophicus</name>
    <name type="common">Methanobacterium thermoformicicum</name>
    <dbReference type="NCBI Taxonomy" id="145262"/>
    <lineage>
        <taxon>Archaea</taxon>
        <taxon>Methanobacteriati</taxon>
        <taxon>Methanobacteriota</taxon>
        <taxon>Methanomada group</taxon>
        <taxon>Methanobacteria</taxon>
        <taxon>Methanobacteriales</taxon>
        <taxon>Methanobacteriaceae</taxon>
        <taxon>Methanothermobacter</taxon>
    </lineage>
</organism>
<gene>
    <name evidence="3" type="ORF">DNK57_08625</name>
</gene>
<keyword evidence="2" id="KW-0472">Membrane</keyword>
<feature type="compositionally biased region" description="Basic and acidic residues" evidence="1">
    <location>
        <begin position="8"/>
        <end position="37"/>
    </location>
</feature>
<evidence type="ECO:0000313" key="4">
    <source>
        <dbReference type="Proteomes" id="UP000646659"/>
    </source>
</evidence>
<reference evidence="3" key="1">
    <citation type="submission" date="2018-06" db="EMBL/GenBank/DDBJ databases">
        <title>Draft genome sequence of Methanothermobacter thermautotrophicus Strain WHS, a thermophilic, hydrogenotrophic methanogen isolated from Washburn Hot Springs in Yellowstone National Park, USA.</title>
        <authorList>
            <person name="Mckay L.J."/>
            <person name="Klingelsmith K."/>
            <person name="Inskeep W.P."/>
            <person name="Fields M.W."/>
        </authorList>
    </citation>
    <scope>NUCLEOTIDE SEQUENCE</scope>
    <source>
        <strain evidence="3">WHS</strain>
    </source>
</reference>
<comment type="caution">
    <text evidence="3">The sequence shown here is derived from an EMBL/GenBank/DDBJ whole genome shotgun (WGS) entry which is preliminary data.</text>
</comment>
<feature type="transmembrane region" description="Helical" evidence="2">
    <location>
        <begin position="70"/>
        <end position="89"/>
    </location>
</feature>